<evidence type="ECO:0000256" key="1">
    <source>
        <dbReference type="SAM" id="MobiDB-lite"/>
    </source>
</evidence>
<protein>
    <recommendedName>
        <fullName evidence="5">Tetratricopeptide repeat protein</fullName>
    </recommendedName>
</protein>
<feature type="compositionally biased region" description="Basic and acidic residues" evidence="1">
    <location>
        <begin position="212"/>
        <end position="240"/>
    </location>
</feature>
<comment type="caution">
    <text evidence="3">The sequence shown here is derived from an EMBL/GenBank/DDBJ whole genome shotgun (WGS) entry which is preliminary data.</text>
</comment>
<dbReference type="SUPFAM" id="SSF48452">
    <property type="entry name" value="TPR-like"/>
    <property type="match status" value="1"/>
</dbReference>
<dbReference type="Proteomes" id="UP000762676">
    <property type="component" value="Unassembled WGS sequence"/>
</dbReference>
<dbReference type="InterPro" id="IPR011990">
    <property type="entry name" value="TPR-like_helical_dom_sf"/>
</dbReference>
<feature type="signal peptide" evidence="2">
    <location>
        <begin position="1"/>
        <end position="20"/>
    </location>
</feature>
<evidence type="ECO:0000313" key="3">
    <source>
        <dbReference type="EMBL" id="GFR77372.1"/>
    </source>
</evidence>
<keyword evidence="2" id="KW-0732">Signal</keyword>
<gene>
    <name evidence="3" type="ORF">ElyMa_002236700</name>
</gene>
<dbReference type="EMBL" id="BMAT01004631">
    <property type="protein sequence ID" value="GFR77372.1"/>
    <property type="molecule type" value="Genomic_DNA"/>
</dbReference>
<evidence type="ECO:0000313" key="4">
    <source>
        <dbReference type="Proteomes" id="UP000762676"/>
    </source>
</evidence>
<feature type="region of interest" description="Disordered" evidence="1">
    <location>
        <begin position="207"/>
        <end position="240"/>
    </location>
</feature>
<dbReference type="AlphaFoldDB" id="A0AAV4FVU5"/>
<proteinExistence type="predicted"/>
<accession>A0AAV4FVU5</accession>
<sequence>MKRVLSVIALALLSFGFAQSEIEANVINFYPDVKKSAKLSQSGYQLLVTNINRILLESSQGATDRKHFVLYGIPNIFEEHIIPTVPPIHKVLLEVQLVVGDVSEKRTYGSYTYTHLVGVNRNKDRAILQALRSLKTNTEVQKFLRDSKKKIFDYYKNNCNVLITRASVLAELGKYMEAIEKLDAVPNVSEDCFYMAQSKITEIAKIQNQNTRAKDRQRPNEDTKSGDSKEDKYSWIESEK</sequence>
<evidence type="ECO:0008006" key="5">
    <source>
        <dbReference type="Google" id="ProtNLM"/>
    </source>
</evidence>
<keyword evidence="4" id="KW-1185">Reference proteome</keyword>
<organism evidence="3 4">
    <name type="scientific">Elysia marginata</name>
    <dbReference type="NCBI Taxonomy" id="1093978"/>
    <lineage>
        <taxon>Eukaryota</taxon>
        <taxon>Metazoa</taxon>
        <taxon>Spiralia</taxon>
        <taxon>Lophotrochozoa</taxon>
        <taxon>Mollusca</taxon>
        <taxon>Gastropoda</taxon>
        <taxon>Heterobranchia</taxon>
        <taxon>Euthyneura</taxon>
        <taxon>Panpulmonata</taxon>
        <taxon>Sacoglossa</taxon>
        <taxon>Placobranchoidea</taxon>
        <taxon>Plakobranchidae</taxon>
        <taxon>Elysia</taxon>
    </lineage>
</organism>
<evidence type="ECO:0000256" key="2">
    <source>
        <dbReference type="SAM" id="SignalP"/>
    </source>
</evidence>
<reference evidence="3 4" key="1">
    <citation type="journal article" date="2021" name="Elife">
        <title>Chloroplast acquisition without the gene transfer in kleptoplastic sea slugs, Plakobranchus ocellatus.</title>
        <authorList>
            <person name="Maeda T."/>
            <person name="Takahashi S."/>
            <person name="Yoshida T."/>
            <person name="Shimamura S."/>
            <person name="Takaki Y."/>
            <person name="Nagai Y."/>
            <person name="Toyoda A."/>
            <person name="Suzuki Y."/>
            <person name="Arimoto A."/>
            <person name="Ishii H."/>
            <person name="Satoh N."/>
            <person name="Nishiyama T."/>
            <person name="Hasebe M."/>
            <person name="Maruyama T."/>
            <person name="Minagawa J."/>
            <person name="Obokata J."/>
            <person name="Shigenobu S."/>
        </authorList>
    </citation>
    <scope>NUCLEOTIDE SEQUENCE [LARGE SCALE GENOMIC DNA]</scope>
</reference>
<name>A0AAV4FVU5_9GAST</name>
<feature type="chain" id="PRO_5043640889" description="Tetratricopeptide repeat protein" evidence="2">
    <location>
        <begin position="21"/>
        <end position="240"/>
    </location>
</feature>